<feature type="compositionally biased region" description="Polar residues" evidence="1">
    <location>
        <begin position="40"/>
        <end position="53"/>
    </location>
</feature>
<protein>
    <recommendedName>
        <fullName evidence="4">Retrotransposon gag domain-containing protein</fullName>
    </recommendedName>
</protein>
<sequence>MVATLQQELHALRVDREQERETAKNLQKFLAGQVRELRTASAQQPSGSVSAQEVGSAPMVRPDSGRTAAHSDRSSASGNAADAIHQKPDVRNSDEIFAAQLQATLQAFAADRVSKNPMEKTVKIPEPVVNVKAEPMSGSRTSAAGRAESSSGSKSTAPGKAAKRHTSKNSGSSKKSSTSGKGKRTKKSSGKSSDPSDSDPSSDSSKSDSDSSNSSSFEDVVPNVHTTPGPGGSLFTFRPYVNASTLEDFNEKASLATRIRWLERFQSFAVQGGWSDKVKIYEMKLKLPAAVRNWRSNLNPNVRRKWKKFLKEFRDMYCKAKTSDSERYYTMIQKKAETPLEFFYRLNKVADKAGIEFNASSKQRERHLKVFTKKLLDSRLRTTLQGQRLRRLKDLEYVLKQHE</sequence>
<keyword evidence="3" id="KW-1185">Reference proteome</keyword>
<feature type="compositionally biased region" description="Basic and acidic residues" evidence="1">
    <location>
        <begin position="112"/>
        <end position="123"/>
    </location>
</feature>
<feature type="compositionally biased region" description="Low complexity" evidence="1">
    <location>
        <begin position="168"/>
        <end position="180"/>
    </location>
</feature>
<feature type="region of interest" description="Disordered" evidence="1">
    <location>
        <begin position="1"/>
        <end position="21"/>
    </location>
</feature>
<dbReference type="AlphaFoldDB" id="H3H3G3"/>
<dbReference type="EMBL" id="DS566132">
    <property type="status" value="NOT_ANNOTATED_CDS"/>
    <property type="molecule type" value="Genomic_DNA"/>
</dbReference>
<evidence type="ECO:0000256" key="1">
    <source>
        <dbReference type="SAM" id="MobiDB-lite"/>
    </source>
</evidence>
<dbReference type="Proteomes" id="UP000005238">
    <property type="component" value="Unassembled WGS sequence"/>
</dbReference>
<feature type="compositionally biased region" description="Basic and acidic residues" evidence="1">
    <location>
        <begin position="10"/>
        <end position="21"/>
    </location>
</feature>
<dbReference type="eggNOG" id="ENOG502RG6M">
    <property type="taxonomic scope" value="Eukaryota"/>
</dbReference>
<evidence type="ECO:0000313" key="2">
    <source>
        <dbReference type="EnsemblProtists" id="Phyra85038"/>
    </source>
</evidence>
<dbReference type="HOGENOM" id="CLU_033872_2_0_1"/>
<evidence type="ECO:0008006" key="4">
    <source>
        <dbReference type="Google" id="ProtNLM"/>
    </source>
</evidence>
<dbReference type="GO" id="GO:0000493">
    <property type="term" value="P:box H/ACA snoRNP assembly"/>
    <property type="evidence" value="ECO:0000318"/>
    <property type="project" value="GO_Central"/>
</dbReference>
<feature type="compositionally biased region" description="Low complexity" evidence="1">
    <location>
        <begin position="137"/>
        <end position="160"/>
    </location>
</feature>
<name>H3H3G3_PHYRM</name>
<dbReference type="GO" id="GO:0042254">
    <property type="term" value="P:ribosome biogenesis"/>
    <property type="evidence" value="ECO:0000318"/>
    <property type="project" value="GO_Central"/>
</dbReference>
<dbReference type="GO" id="GO:0003723">
    <property type="term" value="F:RNA binding"/>
    <property type="evidence" value="ECO:0000318"/>
    <property type="project" value="GO_Central"/>
</dbReference>
<feature type="region of interest" description="Disordered" evidence="1">
    <location>
        <begin position="38"/>
        <end position="91"/>
    </location>
</feature>
<proteinExistence type="predicted"/>
<accession>H3H3G3</accession>
<feature type="region of interest" description="Disordered" evidence="1">
    <location>
        <begin position="112"/>
        <end position="233"/>
    </location>
</feature>
<dbReference type="GO" id="GO:0005732">
    <property type="term" value="C:sno(s)RNA-containing ribonucleoprotein complex"/>
    <property type="evidence" value="ECO:0000318"/>
    <property type="project" value="GO_Central"/>
</dbReference>
<evidence type="ECO:0000313" key="3">
    <source>
        <dbReference type="Proteomes" id="UP000005238"/>
    </source>
</evidence>
<reference evidence="2" key="2">
    <citation type="submission" date="2015-06" db="UniProtKB">
        <authorList>
            <consortium name="EnsemblProtists"/>
        </authorList>
    </citation>
    <scope>IDENTIFICATION</scope>
    <source>
        <strain evidence="2">Pr102</strain>
    </source>
</reference>
<organism evidence="2 3">
    <name type="scientific">Phytophthora ramorum</name>
    <name type="common">Sudden oak death agent</name>
    <dbReference type="NCBI Taxonomy" id="164328"/>
    <lineage>
        <taxon>Eukaryota</taxon>
        <taxon>Sar</taxon>
        <taxon>Stramenopiles</taxon>
        <taxon>Oomycota</taxon>
        <taxon>Peronosporomycetes</taxon>
        <taxon>Peronosporales</taxon>
        <taxon>Peronosporaceae</taxon>
        <taxon>Phytophthora</taxon>
    </lineage>
</organism>
<dbReference type="EnsemblProtists" id="Phyra85038">
    <property type="protein sequence ID" value="Phyra85038"/>
    <property type="gene ID" value="Phyra85038"/>
</dbReference>
<dbReference type="OMA" id="SEALHGH"/>
<dbReference type="InParanoid" id="H3H3G3"/>
<feature type="compositionally biased region" description="Low complexity" evidence="1">
    <location>
        <begin position="190"/>
        <end position="216"/>
    </location>
</feature>
<reference evidence="3" key="1">
    <citation type="journal article" date="2006" name="Science">
        <title>Phytophthora genome sequences uncover evolutionary origins and mechanisms of pathogenesis.</title>
        <authorList>
            <person name="Tyler B.M."/>
            <person name="Tripathy S."/>
            <person name="Zhang X."/>
            <person name="Dehal P."/>
            <person name="Jiang R.H."/>
            <person name="Aerts A."/>
            <person name="Arredondo F.D."/>
            <person name="Baxter L."/>
            <person name="Bensasson D."/>
            <person name="Beynon J.L."/>
            <person name="Chapman J."/>
            <person name="Damasceno C.M."/>
            <person name="Dorrance A.E."/>
            <person name="Dou D."/>
            <person name="Dickerman A.W."/>
            <person name="Dubchak I.L."/>
            <person name="Garbelotto M."/>
            <person name="Gijzen M."/>
            <person name="Gordon S.G."/>
            <person name="Govers F."/>
            <person name="Grunwald N.J."/>
            <person name="Huang W."/>
            <person name="Ivors K.L."/>
            <person name="Jones R.W."/>
            <person name="Kamoun S."/>
            <person name="Krampis K."/>
            <person name="Lamour K.H."/>
            <person name="Lee M.K."/>
            <person name="McDonald W.H."/>
            <person name="Medina M."/>
            <person name="Meijer H.J."/>
            <person name="Nordberg E.K."/>
            <person name="Maclean D.J."/>
            <person name="Ospina-Giraldo M.D."/>
            <person name="Morris P.F."/>
            <person name="Phuntumart V."/>
            <person name="Putnam N.H."/>
            <person name="Rash S."/>
            <person name="Rose J.K."/>
            <person name="Sakihama Y."/>
            <person name="Salamov A.A."/>
            <person name="Savidor A."/>
            <person name="Scheuring C.F."/>
            <person name="Smith B.M."/>
            <person name="Sobral B.W."/>
            <person name="Terry A."/>
            <person name="Torto-Alalibo T.A."/>
            <person name="Win J."/>
            <person name="Xu Z."/>
            <person name="Zhang H."/>
            <person name="Grigoriev I.V."/>
            <person name="Rokhsar D.S."/>
            <person name="Boore J.L."/>
        </authorList>
    </citation>
    <scope>NUCLEOTIDE SEQUENCE [LARGE SCALE GENOMIC DNA]</scope>
    <source>
        <strain evidence="3">Pr102</strain>
    </source>
</reference>